<feature type="chain" id="PRO_5045688087" description="Protein BatD" evidence="1">
    <location>
        <begin position="18"/>
        <end position="399"/>
    </location>
</feature>
<dbReference type="EMBL" id="JASMWN010000016">
    <property type="protein sequence ID" value="MDU9005778.1"/>
    <property type="molecule type" value="Genomic_DNA"/>
</dbReference>
<dbReference type="InterPro" id="IPR025738">
    <property type="entry name" value="BatD"/>
</dbReference>
<evidence type="ECO:0000313" key="3">
    <source>
        <dbReference type="Proteomes" id="UP001255416"/>
    </source>
</evidence>
<keyword evidence="3" id="KW-1185">Reference proteome</keyword>
<gene>
    <name evidence="2" type="ORF">QO231_18260</name>
</gene>
<proteinExistence type="predicted"/>
<dbReference type="PANTHER" id="PTHR40940">
    <property type="entry name" value="PROTEIN BATD-RELATED"/>
    <property type="match status" value="1"/>
</dbReference>
<accession>A0ABU3VHX3</accession>
<evidence type="ECO:0000256" key="1">
    <source>
        <dbReference type="SAM" id="SignalP"/>
    </source>
</evidence>
<keyword evidence="1" id="KW-0732">Signal</keyword>
<reference evidence="3" key="1">
    <citation type="submission" date="2023-05" db="EMBL/GenBank/DDBJ databases">
        <title>Sedimentitalea sp. nov. JM2-8.</title>
        <authorList>
            <person name="Huang J."/>
        </authorList>
    </citation>
    <scope>NUCLEOTIDE SEQUENCE [LARGE SCALE GENOMIC DNA]</scope>
    <source>
        <strain evidence="3">KHS03</strain>
    </source>
</reference>
<dbReference type="RefSeq" id="WP_316779706.1">
    <property type="nucleotide sequence ID" value="NZ_JASMWN010000016.1"/>
</dbReference>
<organism evidence="2 3">
    <name type="scientific">Sedimentitalea todarodis</name>
    <dbReference type="NCBI Taxonomy" id="1631240"/>
    <lineage>
        <taxon>Bacteria</taxon>
        <taxon>Pseudomonadati</taxon>
        <taxon>Pseudomonadota</taxon>
        <taxon>Alphaproteobacteria</taxon>
        <taxon>Rhodobacterales</taxon>
        <taxon>Paracoccaceae</taxon>
        <taxon>Sedimentitalea</taxon>
    </lineage>
</organism>
<evidence type="ECO:0000313" key="2">
    <source>
        <dbReference type="EMBL" id="MDU9005778.1"/>
    </source>
</evidence>
<feature type="signal peptide" evidence="1">
    <location>
        <begin position="1"/>
        <end position="17"/>
    </location>
</feature>
<protein>
    <recommendedName>
        <fullName evidence="4">Protein BatD</fullName>
    </recommendedName>
</protein>
<comment type="caution">
    <text evidence="2">The sequence shown here is derived from an EMBL/GenBank/DDBJ whole genome shotgun (WGS) entry which is preliminary data.</text>
</comment>
<dbReference type="Proteomes" id="UP001255416">
    <property type="component" value="Unassembled WGS sequence"/>
</dbReference>
<dbReference type="PANTHER" id="PTHR40940:SF1">
    <property type="entry name" value="PROTEIN BATD"/>
    <property type="match status" value="1"/>
</dbReference>
<evidence type="ECO:0008006" key="4">
    <source>
        <dbReference type="Google" id="ProtNLM"/>
    </source>
</evidence>
<name>A0ABU3VHX3_9RHOB</name>
<sequence>MKRLILWLLLTAGLAQAQTLEVNPADLDLTVTIENADVTPFQGEMVLLTIHGVYRRHITREKLIQPGLDGFNWMQLGQDHWYETQVRGKKVKNFKRRMALFPEQAGELTIGPFVHHLTLTDEGDDWFEHDIQSEPLTITVDPAPQMEGWWFPVRRLEISDQWSNAPDQLGEGEGVLRVIRITAVGASPDMIPPMPELASPSAMIFPHPEQRLVELSPQGPVSIAFWRWTIRPGRSRSAILEPLTFDYFDTTTRQAHSATITAQRVAMDETSLPDPVLPPAPTRQRPTLMASTGVIAFAAGLSVLLLGRNFSGLARLHALPAFNPLYRQLRRAARHGDLAATRRAASAILQEAGPCPQAARLLHQFDNAVFGSDAQRPDTSRFAREFLTSTTSRSRTGSG</sequence>